<reference evidence="2 3" key="1">
    <citation type="submission" date="2020-04" db="EMBL/GenBank/DDBJ databases">
        <authorList>
            <person name="Zheng R.K."/>
            <person name="Sun C.M."/>
        </authorList>
    </citation>
    <scope>NUCLEOTIDE SEQUENCE [LARGE SCALE GENOMIC DNA]</scope>
    <source>
        <strain evidence="3">zrk29</strain>
    </source>
</reference>
<gene>
    <name evidence="2" type="ORF">HF295_02740</name>
</gene>
<sequence length="274" mass="32674">MANKAGLDYFNIDVDFFNDPKIIKLSKRYGPVGVMCYLITLISVYQKGYFLEASIDDLAHIILNTINGKYVSGKYKLQEIILYLAEIDLIDKDLLKEHVITSRGIQKRFVVMTKSRKDQDYTKYWISKPVIKVTKDKVKEEPVIEEVDFQHLNKEQKKRIKRKEAIKKKIKEQGPNKHYLTSCLINYKYIDDYDLDIYLYNQLFEELYKSYDQDTVFKAVRYLCNYASRKTVFIENKYQFFEKSIKDNLERLTKPIKDYSNQTIEEFMNDLIRS</sequence>
<dbReference type="EMBL" id="CP051151">
    <property type="protein sequence ID" value="QLY39833.1"/>
    <property type="molecule type" value="Genomic_DNA"/>
</dbReference>
<keyword evidence="3" id="KW-1185">Reference proteome</keyword>
<dbReference type="Proteomes" id="UP000512167">
    <property type="component" value="Chromosome"/>
</dbReference>
<accession>A0A7L6N0S5</accession>
<evidence type="ECO:0000313" key="2">
    <source>
        <dbReference type="EMBL" id="QLY39833.1"/>
    </source>
</evidence>
<dbReference type="Pfam" id="PF14297">
    <property type="entry name" value="Lin1244_N"/>
    <property type="match status" value="1"/>
</dbReference>
<dbReference type="AlphaFoldDB" id="A0A7L6N0S5"/>
<evidence type="ECO:0000313" key="3">
    <source>
        <dbReference type="Proteomes" id="UP000512167"/>
    </source>
</evidence>
<protein>
    <submittedName>
        <fullName evidence="2">DUF4373 domain-containing protein</fullName>
    </submittedName>
</protein>
<organism evidence="2 3">
    <name type="scientific">Hujiaoplasma nucleasis</name>
    <dbReference type="NCBI Taxonomy" id="2725268"/>
    <lineage>
        <taxon>Bacteria</taxon>
        <taxon>Bacillati</taxon>
        <taxon>Mycoplasmatota</taxon>
        <taxon>Mollicutes</taxon>
        <taxon>Candidatus Izemoplasmatales</taxon>
        <taxon>Hujiaoplasmataceae</taxon>
        <taxon>Hujiaoplasma</taxon>
    </lineage>
</organism>
<dbReference type="InterPro" id="IPR025400">
    <property type="entry name" value="Lin1244/Lin1753-like_N"/>
</dbReference>
<proteinExistence type="predicted"/>
<dbReference type="KEGG" id="tbk:HF295_02740"/>
<dbReference type="PANTHER" id="PTHR39196">
    <property type="entry name" value="PRIMOSOME, DNAD SUBUNIT"/>
    <property type="match status" value="1"/>
</dbReference>
<feature type="domain" description="Lin1244/Lin1753-like N-terminal" evidence="1">
    <location>
        <begin position="9"/>
        <end position="105"/>
    </location>
</feature>
<evidence type="ECO:0000259" key="1">
    <source>
        <dbReference type="Pfam" id="PF14297"/>
    </source>
</evidence>
<dbReference type="PANTHER" id="PTHR39196:SF1">
    <property type="entry name" value="PRIMOSOME, DNAD SUBUNIT"/>
    <property type="match status" value="1"/>
</dbReference>
<dbReference type="RefSeq" id="WP_312032320.1">
    <property type="nucleotide sequence ID" value="NZ_CP051151.1"/>
</dbReference>
<name>A0A7L6N0S5_9MOLU</name>